<organism evidence="2 3">
    <name type="scientific">Tritrichomonas foetus</name>
    <dbReference type="NCBI Taxonomy" id="1144522"/>
    <lineage>
        <taxon>Eukaryota</taxon>
        <taxon>Metamonada</taxon>
        <taxon>Parabasalia</taxon>
        <taxon>Tritrichomonadida</taxon>
        <taxon>Tritrichomonadidae</taxon>
        <taxon>Tritrichomonas</taxon>
    </lineage>
</organism>
<dbReference type="EMBL" id="MLAK01001226">
    <property type="protein sequence ID" value="OHS95691.1"/>
    <property type="molecule type" value="Genomic_DNA"/>
</dbReference>
<sequence>MNLSQVQVFRLLLRYTQKSLVDLAYAFYCRKIDSTEIVSRVSTIDSTLLNILSTFDGCVKLEHTKKYFETEFPKLSQVKTKYFSDFENDIKQFKTDFQAFVDKKLNEKQIHAPPDEISGRFQEITILENPFSSVQVSPFPLEDYIYSFKKYFSLEKTEIQEFLDRAFLYSSFYCFLKQLAYMEDYKAQIDAGNIPNEGPDQTQDEDLSPGPKKGPIGLKGSSMSLNGLSGLQKSKAPPADNSKNPISLMKIEGVPLLHEQENKLSKLHQGSLSLNGIIPESNNLNSNSKIQTPIVNSKLGCSSPTEQSSNETEIEKLDNLLENMDSNDKLHDWNEIIVARLQQKTLLLEKENQIIRESIDIVTKQNMEIQNLYEDHIFELLRQNEYLKQENQKLKEKNDPSLQSDDEDSLI</sequence>
<comment type="caution">
    <text evidence="2">The sequence shown here is derived from an EMBL/GenBank/DDBJ whole genome shotgun (WGS) entry which is preliminary data.</text>
</comment>
<gene>
    <name evidence="2" type="ORF">TRFO_10322</name>
</gene>
<name>A0A1J4JDD7_9EUKA</name>
<dbReference type="RefSeq" id="XP_068348828.1">
    <property type="nucleotide sequence ID" value="XM_068495387.1"/>
</dbReference>
<proteinExistence type="predicted"/>
<feature type="region of interest" description="Disordered" evidence="1">
    <location>
        <begin position="392"/>
        <end position="411"/>
    </location>
</feature>
<dbReference type="VEuPathDB" id="TrichDB:TRFO_10322"/>
<evidence type="ECO:0000313" key="2">
    <source>
        <dbReference type="EMBL" id="OHS95691.1"/>
    </source>
</evidence>
<feature type="compositionally biased region" description="Low complexity" evidence="1">
    <location>
        <begin position="208"/>
        <end position="219"/>
    </location>
</feature>
<keyword evidence="3" id="KW-1185">Reference proteome</keyword>
<dbReference type="OrthoDB" id="10633001at2759"/>
<evidence type="ECO:0000313" key="3">
    <source>
        <dbReference type="Proteomes" id="UP000179807"/>
    </source>
</evidence>
<reference evidence="2" key="1">
    <citation type="submission" date="2016-10" db="EMBL/GenBank/DDBJ databases">
        <authorList>
            <person name="Benchimol M."/>
            <person name="Almeida L.G."/>
            <person name="Vasconcelos A.T."/>
            <person name="Perreira-Neves A."/>
            <person name="Rosa I.A."/>
            <person name="Tasca T."/>
            <person name="Bogo M.R."/>
            <person name="de Souza W."/>
        </authorList>
    </citation>
    <scope>NUCLEOTIDE SEQUENCE [LARGE SCALE GENOMIC DNA]</scope>
    <source>
        <strain evidence="2">K</strain>
    </source>
</reference>
<dbReference type="AlphaFoldDB" id="A0A1J4JDD7"/>
<feature type="region of interest" description="Disordered" evidence="1">
    <location>
        <begin position="192"/>
        <end position="219"/>
    </location>
</feature>
<dbReference type="Proteomes" id="UP000179807">
    <property type="component" value="Unassembled WGS sequence"/>
</dbReference>
<evidence type="ECO:0000256" key="1">
    <source>
        <dbReference type="SAM" id="MobiDB-lite"/>
    </source>
</evidence>
<dbReference type="GeneID" id="94830091"/>
<protein>
    <submittedName>
        <fullName evidence="2">Uncharacterized protein</fullName>
    </submittedName>
</protein>
<accession>A0A1J4JDD7</accession>